<proteinExistence type="predicted"/>
<comment type="caution">
    <text evidence="1">The sequence shown here is derived from an EMBL/GenBank/DDBJ whole genome shotgun (WGS) entry which is preliminary data.</text>
</comment>
<accession>A0A0R3KUU5</accession>
<evidence type="ECO:0000313" key="2">
    <source>
        <dbReference type="Proteomes" id="UP000051913"/>
    </source>
</evidence>
<gene>
    <name evidence="1" type="ORF">CP49_11800</name>
</gene>
<sequence>MLDIFRSNLFGVIELTDAINSPIFRPRRLASLGLFQETPVATTTVMIEMRGGQLVLVAPSPRGGPGQTIDKVKRNGRPFSIPHFEINDGVMAEEVQGVRAFGSEDQVMFLQDLLSERLMLHRESHEVTIEYSRIGAVQGLVTYADGTQLNLFTEFGVAPEPEANLDLANANPEPGGLRKLCAGLTRKMGGNLDGIPFSGIRAVCGDDLFDALLQHPEVRATFLNNPAAEQLRQAYIGPNGEIWGQFEFGGIVWENYRGGVGATKFVNDDKANLFPIGVPGLFRTYFAPADYIETVNRPGQRTYAKQYEMPNGKGIHLDSQTNNLNICTRPKALMTARRA</sequence>
<dbReference type="EMBL" id="LLXX01000173">
    <property type="protein sequence ID" value="KRQ99273.1"/>
    <property type="molecule type" value="Genomic_DNA"/>
</dbReference>
<dbReference type="RefSeq" id="WP_057853925.1">
    <property type="nucleotide sequence ID" value="NZ_LLXX01000173.1"/>
</dbReference>
<evidence type="ECO:0008006" key="3">
    <source>
        <dbReference type="Google" id="ProtNLM"/>
    </source>
</evidence>
<evidence type="ECO:0000313" key="1">
    <source>
        <dbReference type="EMBL" id="KRQ99273.1"/>
    </source>
</evidence>
<dbReference type="Proteomes" id="UP000051913">
    <property type="component" value="Unassembled WGS sequence"/>
</dbReference>
<reference evidence="1 2" key="1">
    <citation type="submission" date="2014-03" db="EMBL/GenBank/DDBJ databases">
        <title>Bradyrhizobium valentinum sp. nov., isolated from effective nodules of Lupinus mariae-josephae, a lupine endemic of basic-lime soils in Eastern Spain.</title>
        <authorList>
            <person name="Duran D."/>
            <person name="Rey L."/>
            <person name="Navarro A."/>
            <person name="Busquets A."/>
            <person name="Imperial J."/>
            <person name="Ruiz-Argueso T."/>
        </authorList>
    </citation>
    <scope>NUCLEOTIDE SEQUENCE [LARGE SCALE GENOMIC DNA]</scope>
    <source>
        <strain evidence="1 2">LmjM3</strain>
    </source>
</reference>
<name>A0A0R3KUU5_9BRAD</name>
<dbReference type="Pfam" id="PF03864">
    <property type="entry name" value="Phage_cap_E"/>
    <property type="match status" value="1"/>
</dbReference>
<dbReference type="AlphaFoldDB" id="A0A0R3KUU5"/>
<protein>
    <recommendedName>
        <fullName evidence="3">Elements of external origin</fullName>
    </recommendedName>
</protein>
<organism evidence="1 2">
    <name type="scientific">Bradyrhizobium valentinum</name>
    <dbReference type="NCBI Taxonomy" id="1518501"/>
    <lineage>
        <taxon>Bacteria</taxon>
        <taxon>Pseudomonadati</taxon>
        <taxon>Pseudomonadota</taxon>
        <taxon>Alphaproteobacteria</taxon>
        <taxon>Hyphomicrobiales</taxon>
        <taxon>Nitrobacteraceae</taxon>
        <taxon>Bradyrhizobium</taxon>
    </lineage>
</organism>
<keyword evidence="2" id="KW-1185">Reference proteome</keyword>
<dbReference type="InterPro" id="IPR005564">
    <property type="entry name" value="Major_capsid_GpE"/>
</dbReference>